<evidence type="ECO:0000256" key="1">
    <source>
        <dbReference type="SAM" id="Phobius"/>
    </source>
</evidence>
<name>A0A382BHB4_9ZZZZ</name>
<sequence length="68" mass="7491">MYTDDDIESAVEAGILTDDNAAAFRGHVSERRGAPLVDDEHFRFITGFNYIFVVIACVLSLVSLAWIG</sequence>
<dbReference type="AlphaFoldDB" id="A0A382BHB4"/>
<accession>A0A382BHB4</accession>
<feature type="non-terminal residue" evidence="2">
    <location>
        <position position="68"/>
    </location>
</feature>
<keyword evidence="1" id="KW-0812">Transmembrane</keyword>
<organism evidence="2">
    <name type="scientific">marine metagenome</name>
    <dbReference type="NCBI Taxonomy" id="408172"/>
    <lineage>
        <taxon>unclassified sequences</taxon>
        <taxon>metagenomes</taxon>
        <taxon>ecological metagenomes</taxon>
    </lineage>
</organism>
<gene>
    <name evidence="2" type="ORF">METZ01_LOCUS165853</name>
</gene>
<dbReference type="EMBL" id="UINC01029752">
    <property type="protein sequence ID" value="SVB12999.1"/>
    <property type="molecule type" value="Genomic_DNA"/>
</dbReference>
<feature type="transmembrane region" description="Helical" evidence="1">
    <location>
        <begin position="47"/>
        <end position="67"/>
    </location>
</feature>
<protein>
    <submittedName>
        <fullName evidence="2">Uncharacterized protein</fullName>
    </submittedName>
</protein>
<reference evidence="2" key="1">
    <citation type="submission" date="2018-05" db="EMBL/GenBank/DDBJ databases">
        <authorList>
            <person name="Lanie J.A."/>
            <person name="Ng W.-L."/>
            <person name="Kazmierczak K.M."/>
            <person name="Andrzejewski T.M."/>
            <person name="Davidsen T.M."/>
            <person name="Wayne K.J."/>
            <person name="Tettelin H."/>
            <person name="Glass J.I."/>
            <person name="Rusch D."/>
            <person name="Podicherti R."/>
            <person name="Tsui H.-C.T."/>
            <person name="Winkler M.E."/>
        </authorList>
    </citation>
    <scope>NUCLEOTIDE SEQUENCE</scope>
</reference>
<keyword evidence="1" id="KW-1133">Transmembrane helix</keyword>
<proteinExistence type="predicted"/>
<evidence type="ECO:0000313" key="2">
    <source>
        <dbReference type="EMBL" id="SVB12999.1"/>
    </source>
</evidence>
<keyword evidence="1" id="KW-0472">Membrane</keyword>